<dbReference type="PANTHER" id="PTHR13947">
    <property type="entry name" value="GNAT FAMILY N-ACETYLTRANSFERASE"/>
    <property type="match status" value="1"/>
</dbReference>
<dbReference type="Gene3D" id="3.40.630.30">
    <property type="match status" value="1"/>
</dbReference>
<feature type="domain" description="N-acetyltransferase" evidence="2">
    <location>
        <begin position="5"/>
        <end position="154"/>
    </location>
</feature>
<keyword evidence="1" id="KW-0808">Transferase</keyword>
<dbReference type="GO" id="GO:0008080">
    <property type="term" value="F:N-acetyltransferase activity"/>
    <property type="evidence" value="ECO:0007669"/>
    <property type="project" value="InterPro"/>
</dbReference>
<dbReference type="CDD" id="cd04301">
    <property type="entry name" value="NAT_SF"/>
    <property type="match status" value="1"/>
</dbReference>
<dbReference type="PROSITE" id="PS51186">
    <property type="entry name" value="GNAT"/>
    <property type="match status" value="1"/>
</dbReference>
<dbReference type="SUPFAM" id="SSF55729">
    <property type="entry name" value="Acyl-CoA N-acyltransferases (Nat)"/>
    <property type="match status" value="1"/>
</dbReference>
<dbReference type="InterPro" id="IPR050769">
    <property type="entry name" value="NAT_camello-type"/>
</dbReference>
<dbReference type="EMBL" id="BMLS01000006">
    <property type="protein sequence ID" value="GGO73087.1"/>
    <property type="molecule type" value="Genomic_DNA"/>
</dbReference>
<evidence type="ECO:0000313" key="4">
    <source>
        <dbReference type="Proteomes" id="UP000606935"/>
    </source>
</evidence>
<dbReference type="Pfam" id="PF00583">
    <property type="entry name" value="Acetyltransf_1"/>
    <property type="match status" value="1"/>
</dbReference>
<organism evidence="3 4">
    <name type="scientific">Bowmanella pacifica</name>
    <dbReference type="NCBI Taxonomy" id="502051"/>
    <lineage>
        <taxon>Bacteria</taxon>
        <taxon>Pseudomonadati</taxon>
        <taxon>Pseudomonadota</taxon>
        <taxon>Gammaproteobacteria</taxon>
        <taxon>Alteromonadales</taxon>
        <taxon>Alteromonadaceae</taxon>
        <taxon>Bowmanella</taxon>
    </lineage>
</organism>
<gene>
    <name evidence="3" type="ORF">GCM10010982_32800</name>
</gene>
<dbReference type="RefSeq" id="WP_229702260.1">
    <property type="nucleotide sequence ID" value="NZ_BMLS01000006.1"/>
</dbReference>
<sequence length="160" mass="18201">MPTDIEFLPYSDELAEYFLTINQQWIEDMFSMEAADTAMLTDPYHYVIKPGGKIWFARHPQLGVVGTCALLKKEEGVYELTKMGVTATARGLKVGEPLLQYVIAQAKQMKMSCLFLLTNKKCQAAIHLYEKNGFAHSEEIMQRFGAAYERCDVAMRYQGI</sequence>
<dbReference type="AlphaFoldDB" id="A0A918DL12"/>
<protein>
    <recommendedName>
        <fullName evidence="2">N-acetyltransferase domain-containing protein</fullName>
    </recommendedName>
</protein>
<evidence type="ECO:0000256" key="1">
    <source>
        <dbReference type="ARBA" id="ARBA00022679"/>
    </source>
</evidence>
<proteinExistence type="predicted"/>
<dbReference type="InterPro" id="IPR016181">
    <property type="entry name" value="Acyl_CoA_acyltransferase"/>
</dbReference>
<evidence type="ECO:0000259" key="2">
    <source>
        <dbReference type="PROSITE" id="PS51186"/>
    </source>
</evidence>
<accession>A0A918DL12</accession>
<reference evidence="3" key="2">
    <citation type="submission" date="2020-09" db="EMBL/GenBank/DDBJ databases">
        <authorList>
            <person name="Sun Q."/>
            <person name="Zhou Y."/>
        </authorList>
    </citation>
    <scope>NUCLEOTIDE SEQUENCE</scope>
    <source>
        <strain evidence="3">CGMCC 1.7086</strain>
    </source>
</reference>
<evidence type="ECO:0000313" key="3">
    <source>
        <dbReference type="EMBL" id="GGO73087.1"/>
    </source>
</evidence>
<keyword evidence="4" id="KW-1185">Reference proteome</keyword>
<comment type="caution">
    <text evidence="3">The sequence shown here is derived from an EMBL/GenBank/DDBJ whole genome shotgun (WGS) entry which is preliminary data.</text>
</comment>
<dbReference type="PANTHER" id="PTHR13947:SF37">
    <property type="entry name" value="LD18367P"/>
    <property type="match status" value="1"/>
</dbReference>
<dbReference type="InterPro" id="IPR000182">
    <property type="entry name" value="GNAT_dom"/>
</dbReference>
<name>A0A918DL12_9ALTE</name>
<reference evidence="3" key="1">
    <citation type="journal article" date="2014" name="Int. J. Syst. Evol. Microbiol.">
        <title>Complete genome sequence of Corynebacterium casei LMG S-19264T (=DSM 44701T), isolated from a smear-ripened cheese.</title>
        <authorList>
            <consortium name="US DOE Joint Genome Institute (JGI-PGF)"/>
            <person name="Walter F."/>
            <person name="Albersmeier A."/>
            <person name="Kalinowski J."/>
            <person name="Ruckert C."/>
        </authorList>
    </citation>
    <scope>NUCLEOTIDE SEQUENCE</scope>
    <source>
        <strain evidence="3">CGMCC 1.7086</strain>
    </source>
</reference>
<dbReference type="Proteomes" id="UP000606935">
    <property type="component" value="Unassembled WGS sequence"/>
</dbReference>